<dbReference type="PANTHER" id="PTHR30193:SF37">
    <property type="entry name" value="INNER MEMBRANE ABC TRANSPORTER PERMEASE PROTEIN YCJO"/>
    <property type="match status" value="1"/>
</dbReference>
<evidence type="ECO:0000256" key="7">
    <source>
        <dbReference type="RuleBase" id="RU363032"/>
    </source>
</evidence>
<feature type="transmembrane region" description="Helical" evidence="7">
    <location>
        <begin position="246"/>
        <end position="265"/>
    </location>
</feature>
<organism evidence="9 10">
    <name type="scientific">Nesterenkonia rhizosphaerae</name>
    <dbReference type="NCBI Taxonomy" id="1348272"/>
    <lineage>
        <taxon>Bacteria</taxon>
        <taxon>Bacillati</taxon>
        <taxon>Actinomycetota</taxon>
        <taxon>Actinomycetes</taxon>
        <taxon>Micrococcales</taxon>
        <taxon>Micrococcaceae</taxon>
        <taxon>Nesterenkonia</taxon>
    </lineage>
</organism>
<comment type="subcellular location">
    <subcellularLocation>
        <location evidence="1 7">Cell membrane</location>
        <topology evidence="1 7">Multi-pass membrane protein</topology>
    </subcellularLocation>
</comment>
<comment type="caution">
    <text evidence="9">The sequence shown here is derived from an EMBL/GenBank/DDBJ whole genome shotgun (WGS) entry which is preliminary data.</text>
</comment>
<feature type="transmembrane region" description="Helical" evidence="7">
    <location>
        <begin position="51"/>
        <end position="75"/>
    </location>
</feature>
<dbReference type="CDD" id="cd06261">
    <property type="entry name" value="TM_PBP2"/>
    <property type="match status" value="1"/>
</dbReference>
<feature type="transmembrane region" description="Helical" evidence="7">
    <location>
        <begin position="136"/>
        <end position="164"/>
    </location>
</feature>
<dbReference type="PANTHER" id="PTHR30193">
    <property type="entry name" value="ABC TRANSPORTER PERMEASE PROTEIN"/>
    <property type="match status" value="1"/>
</dbReference>
<keyword evidence="4 7" id="KW-0812">Transmembrane</keyword>
<dbReference type="InterPro" id="IPR051393">
    <property type="entry name" value="ABC_transporter_permease"/>
</dbReference>
<feature type="transmembrane region" description="Helical" evidence="7">
    <location>
        <begin position="185"/>
        <end position="207"/>
    </location>
</feature>
<name>A0ABP9FUD9_9MICC</name>
<keyword evidence="5 7" id="KW-1133">Transmembrane helix</keyword>
<feature type="transmembrane region" description="Helical" evidence="7">
    <location>
        <begin position="213"/>
        <end position="234"/>
    </location>
</feature>
<keyword evidence="10" id="KW-1185">Reference proteome</keyword>
<evidence type="ECO:0000256" key="6">
    <source>
        <dbReference type="ARBA" id="ARBA00023136"/>
    </source>
</evidence>
<evidence type="ECO:0000256" key="4">
    <source>
        <dbReference type="ARBA" id="ARBA00022692"/>
    </source>
</evidence>
<evidence type="ECO:0000256" key="2">
    <source>
        <dbReference type="ARBA" id="ARBA00022448"/>
    </source>
</evidence>
<dbReference type="InterPro" id="IPR000515">
    <property type="entry name" value="MetI-like"/>
</dbReference>
<evidence type="ECO:0000256" key="5">
    <source>
        <dbReference type="ARBA" id="ARBA00022989"/>
    </source>
</evidence>
<gene>
    <name evidence="9" type="ORF">GCM10025790_05130</name>
</gene>
<protein>
    <submittedName>
        <fullName evidence="9">Sugar ABC transporter permease</fullName>
    </submittedName>
</protein>
<feature type="domain" description="ABC transmembrane type-1" evidence="8">
    <location>
        <begin position="51"/>
        <end position="263"/>
    </location>
</feature>
<evidence type="ECO:0000313" key="9">
    <source>
        <dbReference type="EMBL" id="GAA4913323.1"/>
    </source>
</evidence>
<dbReference type="PROSITE" id="PS50928">
    <property type="entry name" value="ABC_TM1"/>
    <property type="match status" value="1"/>
</dbReference>
<evidence type="ECO:0000256" key="3">
    <source>
        <dbReference type="ARBA" id="ARBA00022475"/>
    </source>
</evidence>
<dbReference type="EMBL" id="BAABLW010000002">
    <property type="protein sequence ID" value="GAA4913323.1"/>
    <property type="molecule type" value="Genomic_DNA"/>
</dbReference>
<dbReference type="SUPFAM" id="SSF161098">
    <property type="entry name" value="MetI-like"/>
    <property type="match status" value="1"/>
</dbReference>
<proteinExistence type="inferred from homology"/>
<keyword evidence="2 7" id="KW-0813">Transport</keyword>
<comment type="similarity">
    <text evidence="7">Belongs to the binding-protein-dependent transport system permease family.</text>
</comment>
<feature type="transmembrane region" description="Helical" evidence="7">
    <location>
        <begin position="82"/>
        <end position="100"/>
    </location>
</feature>
<keyword evidence="3" id="KW-1003">Cell membrane</keyword>
<reference evidence="10" key="1">
    <citation type="journal article" date="2019" name="Int. J. Syst. Evol. Microbiol.">
        <title>The Global Catalogue of Microorganisms (GCM) 10K type strain sequencing project: providing services to taxonomists for standard genome sequencing and annotation.</title>
        <authorList>
            <consortium name="The Broad Institute Genomics Platform"/>
            <consortium name="The Broad Institute Genome Sequencing Center for Infectious Disease"/>
            <person name="Wu L."/>
            <person name="Ma J."/>
        </authorList>
    </citation>
    <scope>NUCLEOTIDE SEQUENCE [LARGE SCALE GENOMIC DNA]</scope>
    <source>
        <strain evidence="10">JCM 19129</strain>
    </source>
</reference>
<sequence>MLLFAVFPLVQLLWMSLHDVTQRTLHAADWDFVGWENYLRGFSAGESTAAIGRTLVVVLIVTVGGMLLGLIAAIALRTAGRWSAGLLALMVFVWALPPVVNGSVWKFLLAERGLFNTALSAVGVSRPIPFLYDPQWALISVACVAAFAVIPFNALVFRAALMAIPPEVFEAAAVDGASRFQEIRYIMLPAVRGTTLVLFVLTVVYGFRSFDFIYVMTFGGPGTATATLPFLGYLQAFNRYDYGLGSATSFLAVAGVLILAGAYAWTIRREERSG</sequence>
<accession>A0ABP9FUD9</accession>
<dbReference type="Proteomes" id="UP001500368">
    <property type="component" value="Unassembled WGS sequence"/>
</dbReference>
<dbReference type="Gene3D" id="1.10.3720.10">
    <property type="entry name" value="MetI-like"/>
    <property type="match status" value="1"/>
</dbReference>
<keyword evidence="6 7" id="KW-0472">Membrane</keyword>
<dbReference type="Pfam" id="PF00528">
    <property type="entry name" value="BPD_transp_1"/>
    <property type="match status" value="1"/>
</dbReference>
<dbReference type="InterPro" id="IPR035906">
    <property type="entry name" value="MetI-like_sf"/>
</dbReference>
<evidence type="ECO:0000256" key="1">
    <source>
        <dbReference type="ARBA" id="ARBA00004651"/>
    </source>
</evidence>
<evidence type="ECO:0000313" key="10">
    <source>
        <dbReference type="Proteomes" id="UP001500368"/>
    </source>
</evidence>
<evidence type="ECO:0000259" key="8">
    <source>
        <dbReference type="PROSITE" id="PS50928"/>
    </source>
</evidence>